<accession>A0A0F9LTT5</accession>
<reference evidence="1" key="1">
    <citation type="journal article" date="2015" name="Nature">
        <title>Complex archaea that bridge the gap between prokaryotes and eukaryotes.</title>
        <authorList>
            <person name="Spang A."/>
            <person name="Saw J.H."/>
            <person name="Jorgensen S.L."/>
            <person name="Zaremba-Niedzwiedzka K."/>
            <person name="Martijn J."/>
            <person name="Lind A.E."/>
            <person name="van Eijk R."/>
            <person name="Schleper C."/>
            <person name="Guy L."/>
            <person name="Ettema T.J."/>
        </authorList>
    </citation>
    <scope>NUCLEOTIDE SEQUENCE</scope>
</reference>
<proteinExistence type="predicted"/>
<sequence length="87" mass="10097">MACNDTQEKPVVKREKSKLMEAKLHSCQHCCDYCGESWRYRDGRKMRLSTFEKFVIAHQGEYFKCVGCGNVRAFADVGKLVEQQSRD</sequence>
<comment type="caution">
    <text evidence="1">The sequence shown here is derived from an EMBL/GenBank/DDBJ whole genome shotgun (WGS) entry which is preliminary data.</text>
</comment>
<organism evidence="1">
    <name type="scientific">marine sediment metagenome</name>
    <dbReference type="NCBI Taxonomy" id="412755"/>
    <lineage>
        <taxon>unclassified sequences</taxon>
        <taxon>metagenomes</taxon>
        <taxon>ecological metagenomes</taxon>
    </lineage>
</organism>
<evidence type="ECO:0000313" key="1">
    <source>
        <dbReference type="EMBL" id="KKM98534.1"/>
    </source>
</evidence>
<dbReference type="EMBL" id="LAZR01005609">
    <property type="protein sequence ID" value="KKM98534.1"/>
    <property type="molecule type" value="Genomic_DNA"/>
</dbReference>
<protein>
    <submittedName>
        <fullName evidence="1">Uncharacterized protein</fullName>
    </submittedName>
</protein>
<name>A0A0F9LTT5_9ZZZZ</name>
<gene>
    <name evidence="1" type="ORF">LCGC14_1156910</name>
</gene>
<dbReference type="AlphaFoldDB" id="A0A0F9LTT5"/>